<accession>A0A091BAM5</accession>
<proteinExistence type="inferred from homology"/>
<comment type="similarity">
    <text evidence="6">Belongs to the ABC-4 integral membrane protein family.</text>
</comment>
<dbReference type="PANTHER" id="PTHR30572">
    <property type="entry name" value="MEMBRANE COMPONENT OF TRANSPORTER-RELATED"/>
    <property type="match status" value="1"/>
</dbReference>
<organism evidence="10 11">
    <name type="scientific">Arenimonas composti TR7-09 = DSM 18010</name>
    <dbReference type="NCBI Taxonomy" id="1121013"/>
    <lineage>
        <taxon>Bacteria</taxon>
        <taxon>Pseudomonadati</taxon>
        <taxon>Pseudomonadota</taxon>
        <taxon>Gammaproteobacteria</taxon>
        <taxon>Lysobacterales</taxon>
        <taxon>Lysobacteraceae</taxon>
        <taxon>Arenimonas</taxon>
    </lineage>
</organism>
<dbReference type="InterPro" id="IPR003838">
    <property type="entry name" value="ABC3_permease_C"/>
</dbReference>
<evidence type="ECO:0000256" key="3">
    <source>
        <dbReference type="ARBA" id="ARBA00022692"/>
    </source>
</evidence>
<dbReference type="STRING" id="1121013.GCA_000426365_02649"/>
<evidence type="ECO:0000256" key="5">
    <source>
        <dbReference type="ARBA" id="ARBA00023136"/>
    </source>
</evidence>
<feature type="domain" description="MacB-like periplasmic core" evidence="9">
    <location>
        <begin position="58"/>
        <end position="252"/>
    </location>
</feature>
<comment type="subcellular location">
    <subcellularLocation>
        <location evidence="1">Cell membrane</location>
        <topology evidence="1">Multi-pass membrane protein</topology>
    </subcellularLocation>
</comment>
<dbReference type="InterPro" id="IPR050250">
    <property type="entry name" value="Macrolide_Exporter_MacB"/>
</dbReference>
<feature type="transmembrane region" description="Helical" evidence="7">
    <location>
        <begin position="373"/>
        <end position="392"/>
    </location>
</feature>
<comment type="caution">
    <text evidence="10">The sequence shown here is derived from an EMBL/GenBank/DDBJ whole genome shotgun (WGS) entry which is preliminary data.</text>
</comment>
<evidence type="ECO:0000313" key="10">
    <source>
        <dbReference type="EMBL" id="KFN48796.1"/>
    </source>
</evidence>
<protein>
    <recommendedName>
        <fullName evidence="12">ABC3 transporter permease protein domain-containing protein</fullName>
    </recommendedName>
</protein>
<evidence type="ECO:0000313" key="11">
    <source>
        <dbReference type="Proteomes" id="UP000029391"/>
    </source>
</evidence>
<evidence type="ECO:0000256" key="6">
    <source>
        <dbReference type="ARBA" id="ARBA00038076"/>
    </source>
</evidence>
<keyword evidence="3 7" id="KW-0812">Transmembrane</keyword>
<evidence type="ECO:0000256" key="1">
    <source>
        <dbReference type="ARBA" id="ARBA00004651"/>
    </source>
</evidence>
<dbReference type="PANTHER" id="PTHR30572:SF4">
    <property type="entry name" value="ABC TRANSPORTER PERMEASE YTRF"/>
    <property type="match status" value="1"/>
</dbReference>
<evidence type="ECO:0000256" key="7">
    <source>
        <dbReference type="SAM" id="Phobius"/>
    </source>
</evidence>
<keyword evidence="11" id="KW-1185">Reference proteome</keyword>
<gene>
    <name evidence="10" type="ORF">P873_13370</name>
</gene>
<evidence type="ECO:0000256" key="2">
    <source>
        <dbReference type="ARBA" id="ARBA00022475"/>
    </source>
</evidence>
<dbReference type="InterPro" id="IPR025857">
    <property type="entry name" value="MacB_PCD"/>
</dbReference>
<dbReference type="RefSeq" id="WP_026817547.1">
    <property type="nucleotide sequence ID" value="NZ_AUFF01000011.1"/>
</dbReference>
<reference evidence="10 11" key="1">
    <citation type="submission" date="2013-09" db="EMBL/GenBank/DDBJ databases">
        <title>Genome sequencing of Arenimonas composti.</title>
        <authorList>
            <person name="Chen F."/>
            <person name="Wang G."/>
        </authorList>
    </citation>
    <scope>NUCLEOTIDE SEQUENCE [LARGE SCALE GENOMIC DNA]</scope>
    <source>
        <strain evidence="10 11">TR7-09</strain>
    </source>
</reference>
<dbReference type="eggNOG" id="COG0577">
    <property type="taxonomic scope" value="Bacteria"/>
</dbReference>
<keyword evidence="2" id="KW-1003">Cell membrane</keyword>
<dbReference type="Pfam" id="PF02687">
    <property type="entry name" value="FtsX"/>
    <property type="match status" value="1"/>
</dbReference>
<dbReference type="GO" id="GO:0005886">
    <property type="term" value="C:plasma membrane"/>
    <property type="evidence" value="ECO:0007669"/>
    <property type="project" value="UniProtKB-SubCell"/>
</dbReference>
<sequence>MEIRPIISAMMRNKTAPLLIAAQVALTLAIVCNALYIIRDRLATAARPTGADERNLSEIRFYPHRQISDIKEMQRRDLEAIRAVPGVVSATWVNQIPLGQSSWNWGGLVAERGQTESSVSATFYFDGQGESVVDVFGLNLIEGRNFTPEEYIEYNPAVERRNPDVVIVTRALGEALFPGETSFAGRTFYLGNSPDASAVRIVGVVEKLQSPSAPASDRAESSMIGPIHYLDPFTRYAVRTEPGQQDRAMTAVEEALLALRNDRVLLNRRTFAEARESRYSGENLMAGLLIAVTVFLLMITASGIVGMASLWVNQRRKQIGVRRALGAMKHDILRYFLVENVLITTGGIVVGLGLALALNNFLVGELEIPRLPVAYLGVTMVAMWVLGLLAVAGPAWRAAAVPPATATRTA</sequence>
<keyword evidence="4 7" id="KW-1133">Transmembrane helix</keyword>
<dbReference type="GO" id="GO:0022857">
    <property type="term" value="F:transmembrane transporter activity"/>
    <property type="evidence" value="ECO:0007669"/>
    <property type="project" value="TreeGrafter"/>
</dbReference>
<keyword evidence="5 7" id="KW-0472">Membrane</keyword>
<dbReference type="Pfam" id="PF12704">
    <property type="entry name" value="MacB_PCD"/>
    <property type="match status" value="1"/>
</dbReference>
<evidence type="ECO:0000259" key="8">
    <source>
        <dbReference type="Pfam" id="PF02687"/>
    </source>
</evidence>
<dbReference type="OrthoDB" id="9770036at2"/>
<evidence type="ECO:0000259" key="9">
    <source>
        <dbReference type="Pfam" id="PF12704"/>
    </source>
</evidence>
<name>A0A091BAM5_9GAMM</name>
<feature type="transmembrane region" description="Helical" evidence="7">
    <location>
        <begin position="332"/>
        <end position="358"/>
    </location>
</feature>
<dbReference type="Proteomes" id="UP000029391">
    <property type="component" value="Unassembled WGS sequence"/>
</dbReference>
<feature type="domain" description="ABC3 transporter permease C-terminal" evidence="8">
    <location>
        <begin position="291"/>
        <end position="402"/>
    </location>
</feature>
<feature type="transmembrane region" description="Helical" evidence="7">
    <location>
        <begin position="284"/>
        <end position="312"/>
    </location>
</feature>
<dbReference type="AlphaFoldDB" id="A0A091BAM5"/>
<dbReference type="EMBL" id="AWXU01000048">
    <property type="protein sequence ID" value="KFN48796.1"/>
    <property type="molecule type" value="Genomic_DNA"/>
</dbReference>
<evidence type="ECO:0008006" key="12">
    <source>
        <dbReference type="Google" id="ProtNLM"/>
    </source>
</evidence>
<evidence type="ECO:0000256" key="4">
    <source>
        <dbReference type="ARBA" id="ARBA00022989"/>
    </source>
</evidence>